<proteinExistence type="predicted"/>
<reference evidence="1" key="1">
    <citation type="submission" date="2019-12" db="EMBL/GenBank/DDBJ databases">
        <authorList>
            <person name="Scholes J."/>
        </authorList>
    </citation>
    <scope>NUCLEOTIDE SEQUENCE</scope>
</reference>
<evidence type="ECO:0000313" key="1">
    <source>
        <dbReference type="EMBL" id="CAA0830771.1"/>
    </source>
</evidence>
<protein>
    <submittedName>
        <fullName evidence="1">Uncharacterized protein</fullName>
    </submittedName>
</protein>
<dbReference type="Proteomes" id="UP001153555">
    <property type="component" value="Unassembled WGS sequence"/>
</dbReference>
<comment type="caution">
    <text evidence="1">The sequence shown here is derived from an EMBL/GenBank/DDBJ whole genome shotgun (WGS) entry which is preliminary data.</text>
</comment>
<dbReference type="AlphaFoldDB" id="A0A9N7RJU9"/>
<sequence>RTFPTCIDDHVNGQVSRDLYPWDRSTPQSARSHCVRSRFQIHRQILEEFTRSDGHAVTVQFGLPSGD</sequence>
<gene>
    <name evidence="1" type="ORF">SHERM_26160</name>
</gene>
<accession>A0A9N7RJU9</accession>
<organism evidence="1 2">
    <name type="scientific">Striga hermonthica</name>
    <name type="common">Purple witchweed</name>
    <name type="synonym">Buchnera hermonthica</name>
    <dbReference type="NCBI Taxonomy" id="68872"/>
    <lineage>
        <taxon>Eukaryota</taxon>
        <taxon>Viridiplantae</taxon>
        <taxon>Streptophyta</taxon>
        <taxon>Embryophyta</taxon>
        <taxon>Tracheophyta</taxon>
        <taxon>Spermatophyta</taxon>
        <taxon>Magnoliopsida</taxon>
        <taxon>eudicotyledons</taxon>
        <taxon>Gunneridae</taxon>
        <taxon>Pentapetalae</taxon>
        <taxon>asterids</taxon>
        <taxon>lamiids</taxon>
        <taxon>Lamiales</taxon>
        <taxon>Orobanchaceae</taxon>
        <taxon>Buchnereae</taxon>
        <taxon>Striga</taxon>
    </lineage>
</organism>
<evidence type="ECO:0000313" key="2">
    <source>
        <dbReference type="Proteomes" id="UP001153555"/>
    </source>
</evidence>
<keyword evidence="2" id="KW-1185">Reference proteome</keyword>
<dbReference type="EMBL" id="CACSLK010027831">
    <property type="protein sequence ID" value="CAA0830771.1"/>
    <property type="molecule type" value="Genomic_DNA"/>
</dbReference>
<feature type="non-terminal residue" evidence="1">
    <location>
        <position position="1"/>
    </location>
</feature>
<name>A0A9N7RJU9_STRHE</name>
<feature type="non-terminal residue" evidence="1">
    <location>
        <position position="67"/>
    </location>
</feature>